<dbReference type="PROSITE" id="PS51059">
    <property type="entry name" value="PARP_CATALYTIC"/>
    <property type="match status" value="1"/>
</dbReference>
<gene>
    <name evidence="10" type="ORF">EB796_015247</name>
</gene>
<dbReference type="Gene3D" id="3.40.220.10">
    <property type="entry name" value="Leucine Aminopeptidase, subunit E, domain 1"/>
    <property type="match status" value="3"/>
</dbReference>
<dbReference type="Pfam" id="PF00644">
    <property type="entry name" value="PARP"/>
    <property type="match status" value="1"/>
</dbReference>
<dbReference type="InterPro" id="IPR002589">
    <property type="entry name" value="Macro_dom"/>
</dbReference>
<dbReference type="InterPro" id="IPR004170">
    <property type="entry name" value="WWE_dom"/>
</dbReference>
<dbReference type="InterPro" id="IPR052056">
    <property type="entry name" value="Mono-ARTD/PARP"/>
</dbReference>
<dbReference type="InterPro" id="IPR043472">
    <property type="entry name" value="Macro_dom-like"/>
</dbReference>
<dbReference type="InterPro" id="IPR037197">
    <property type="entry name" value="WWE_dom_sf"/>
</dbReference>
<dbReference type="GO" id="GO:0003714">
    <property type="term" value="F:transcription corepressor activity"/>
    <property type="evidence" value="ECO:0007669"/>
    <property type="project" value="TreeGrafter"/>
</dbReference>
<dbReference type="PROSITE" id="PS50918">
    <property type="entry name" value="WWE"/>
    <property type="match status" value="1"/>
</dbReference>
<feature type="domain" description="PARP catalytic" evidence="8">
    <location>
        <begin position="754"/>
        <end position="954"/>
    </location>
</feature>
<feature type="domain" description="Macro" evidence="9">
    <location>
        <begin position="128"/>
        <end position="310"/>
    </location>
</feature>
<keyword evidence="2 6" id="KW-0328">Glycosyltransferase</keyword>
<feature type="domain" description="WWE" evidence="7">
    <location>
        <begin position="666"/>
        <end position="746"/>
    </location>
</feature>
<evidence type="ECO:0000259" key="8">
    <source>
        <dbReference type="PROSITE" id="PS51059"/>
    </source>
</evidence>
<dbReference type="GO" id="GO:0005737">
    <property type="term" value="C:cytoplasm"/>
    <property type="evidence" value="ECO:0007669"/>
    <property type="project" value="TreeGrafter"/>
</dbReference>
<reference evidence="10" key="1">
    <citation type="submission" date="2020-06" db="EMBL/GenBank/DDBJ databases">
        <title>Draft genome of Bugula neritina, a colonial animal packing powerful symbionts and potential medicines.</title>
        <authorList>
            <person name="Rayko M."/>
        </authorList>
    </citation>
    <scope>NUCLEOTIDE SEQUENCE [LARGE SCALE GENOMIC DNA]</scope>
    <source>
        <strain evidence="10">Kwan_BN1</strain>
    </source>
</reference>
<name>A0A7J7JK56_BUGNE</name>
<evidence type="ECO:0000256" key="5">
    <source>
        <dbReference type="ARBA" id="ARBA00023242"/>
    </source>
</evidence>
<evidence type="ECO:0000259" key="9">
    <source>
        <dbReference type="PROSITE" id="PS51154"/>
    </source>
</evidence>
<dbReference type="Proteomes" id="UP000593567">
    <property type="component" value="Unassembled WGS sequence"/>
</dbReference>
<keyword evidence="4 6" id="KW-0520">NAD</keyword>
<dbReference type="Pfam" id="PF02825">
    <property type="entry name" value="WWE"/>
    <property type="match status" value="1"/>
</dbReference>
<dbReference type="SMART" id="SM00506">
    <property type="entry name" value="A1pp"/>
    <property type="match status" value="2"/>
</dbReference>
<keyword evidence="3 6" id="KW-0808">Transferase</keyword>
<proteinExistence type="predicted"/>
<dbReference type="PANTHER" id="PTHR14453:SF67">
    <property type="entry name" value="POLY [ADP-RIBOSE] POLYMERASE"/>
    <property type="match status" value="1"/>
</dbReference>
<organism evidence="10 11">
    <name type="scientific">Bugula neritina</name>
    <name type="common">Brown bryozoan</name>
    <name type="synonym">Sertularia neritina</name>
    <dbReference type="NCBI Taxonomy" id="10212"/>
    <lineage>
        <taxon>Eukaryota</taxon>
        <taxon>Metazoa</taxon>
        <taxon>Spiralia</taxon>
        <taxon>Lophotrochozoa</taxon>
        <taxon>Bryozoa</taxon>
        <taxon>Gymnolaemata</taxon>
        <taxon>Cheilostomatida</taxon>
        <taxon>Flustrina</taxon>
        <taxon>Buguloidea</taxon>
        <taxon>Bugulidae</taxon>
        <taxon>Bugula</taxon>
    </lineage>
</organism>
<evidence type="ECO:0000313" key="10">
    <source>
        <dbReference type="EMBL" id="KAF6026447.1"/>
    </source>
</evidence>
<dbReference type="Gene3D" id="3.90.228.10">
    <property type="match status" value="1"/>
</dbReference>
<dbReference type="PROSITE" id="PS51154">
    <property type="entry name" value="MACRO"/>
    <property type="match status" value="3"/>
</dbReference>
<dbReference type="InterPro" id="IPR012317">
    <property type="entry name" value="Poly(ADP-ribose)pol_cat_dom"/>
</dbReference>
<accession>A0A7J7JK56</accession>
<feature type="domain" description="Macro" evidence="9">
    <location>
        <begin position="348"/>
        <end position="524"/>
    </location>
</feature>
<dbReference type="GO" id="GO:0003950">
    <property type="term" value="F:NAD+ poly-ADP-ribosyltransferase activity"/>
    <property type="evidence" value="ECO:0007669"/>
    <property type="project" value="UniProtKB-UniRule"/>
</dbReference>
<dbReference type="SUPFAM" id="SSF52949">
    <property type="entry name" value="Macro domain-like"/>
    <property type="match status" value="3"/>
</dbReference>
<dbReference type="PANTHER" id="PTHR14453">
    <property type="entry name" value="PARP/ZINC FINGER CCCH TYPE DOMAIN CONTAINING PROTEIN"/>
    <property type="match status" value="1"/>
</dbReference>
<dbReference type="EMBL" id="VXIV02002275">
    <property type="protein sequence ID" value="KAF6026447.1"/>
    <property type="molecule type" value="Genomic_DNA"/>
</dbReference>
<comment type="caution">
    <text evidence="10">The sequence shown here is derived from an EMBL/GenBank/DDBJ whole genome shotgun (WGS) entry which is preliminary data.</text>
</comment>
<dbReference type="CDD" id="cd01439">
    <property type="entry name" value="TCCD_inducible_PARP_like"/>
    <property type="match status" value="1"/>
</dbReference>
<evidence type="ECO:0000259" key="7">
    <source>
        <dbReference type="PROSITE" id="PS50918"/>
    </source>
</evidence>
<sequence length="954" mass="104518">MDSLCIYNQLLLKQIVINCLNNAASNGHVSIAFPALGTGNLGYPPAISAQCMIEAIMEYSKGNAKSSITQVKVIVYHSDVNTKKGFEDEMALLVAGNSVKMNLQPKVVGFDSANHVGTGVKATGKYTITDKTIKLASGISIELVYGDLVTSQEDTLVNSVGNDMNLSFGKVAVALSSKAGPQLQAACKSLAPIKAGDVKETDGFKLACKKVLHCHCPQWQGSQTAPLLKQIVMNCLNKAASNGHVSIAFPALGTGNLGYPPAISAQCMIEAIMEYSKGNTKSSITQVKVIVHHSDVNTKKGFEDEITRLSNTKPGKMNLQPKAIEPFSGGYEASGGYETLATKGLRKGALKGWLAVHNTNVRIVKGDITDYRADALVNSIDGVLSITGQALIRKAGEPIKRELEILSTKQPSGVLWVSGAGTLSAKFIFHINSDFVKPMTSESWSKIIRTCLEECDRRELQSIAFPALGSGSHRQSPIDTNSCLLYPAVEYLSSNPKSSLLNIDIITLPGKIKEIFGSMPKFEIKALFQRLTTKFSNRCSKLQLFRTGAVAGASEVFIKEETCKLSIYANSPQDIQSCKQDLDTKLDKAMATIIWKDKPGYAADREFIVQLTQNQISRMKSEADMLGVNLTVDKATANIKIHGRQTEVFKMAEVVSTQLINIEKGVLEKKEKELMALVRQWQYEEDGGHWAKFDPSINKALEDKYQENANDFYSYETSDGAKVQVDIGAMKLQCSGTEMNVRRLDLSKPQTTELSLPSAWTKPLDGYREVMIGAGTPEYKTVQTAFMSTLGAGGNSIKEIKRVQNPTLYKQYLLLRKEVAKRLGRQEDQVETTPLWHGTDVDTVSKITAGKFDRGYIGKNAAAFGNGTYFAKNSSYSTQSRFSPPDARGYRYIIQTRVITGDWTKGAKGMKAAPYKNNSTTEQYDSVVEDIQNPTIFVVFHDAAAYPEYIIKFI</sequence>
<dbReference type="Gene3D" id="3.30.720.50">
    <property type="match status" value="1"/>
</dbReference>
<dbReference type="GO" id="GO:0005634">
    <property type="term" value="C:nucleus"/>
    <property type="evidence" value="ECO:0007669"/>
    <property type="project" value="UniProtKB-SubCell"/>
</dbReference>
<evidence type="ECO:0000256" key="6">
    <source>
        <dbReference type="RuleBase" id="RU362114"/>
    </source>
</evidence>
<evidence type="ECO:0000256" key="1">
    <source>
        <dbReference type="ARBA" id="ARBA00004123"/>
    </source>
</evidence>
<dbReference type="SUPFAM" id="SSF117839">
    <property type="entry name" value="WWE domain"/>
    <property type="match status" value="1"/>
</dbReference>
<dbReference type="GO" id="GO:0010629">
    <property type="term" value="P:negative regulation of gene expression"/>
    <property type="evidence" value="ECO:0007669"/>
    <property type="project" value="TreeGrafter"/>
</dbReference>
<evidence type="ECO:0000256" key="3">
    <source>
        <dbReference type="ARBA" id="ARBA00022679"/>
    </source>
</evidence>
<evidence type="ECO:0000313" key="11">
    <source>
        <dbReference type="Proteomes" id="UP000593567"/>
    </source>
</evidence>
<feature type="domain" description="Macro" evidence="9">
    <location>
        <begin position="1"/>
        <end position="94"/>
    </location>
</feature>
<protein>
    <recommendedName>
        <fullName evidence="6">Poly [ADP-ribose] polymerase</fullName>
        <shortName evidence="6">PARP</shortName>
        <ecNumber evidence="6">2.4.2.-</ecNumber>
    </recommendedName>
</protein>
<dbReference type="SUPFAM" id="SSF56399">
    <property type="entry name" value="ADP-ribosylation"/>
    <property type="match status" value="1"/>
</dbReference>
<dbReference type="Pfam" id="PF01661">
    <property type="entry name" value="Macro"/>
    <property type="match status" value="3"/>
</dbReference>
<evidence type="ECO:0000256" key="4">
    <source>
        <dbReference type="ARBA" id="ARBA00023027"/>
    </source>
</evidence>
<dbReference type="EC" id="2.4.2.-" evidence="6"/>
<dbReference type="AlphaFoldDB" id="A0A7J7JK56"/>
<keyword evidence="11" id="KW-1185">Reference proteome</keyword>
<evidence type="ECO:0000256" key="2">
    <source>
        <dbReference type="ARBA" id="ARBA00022676"/>
    </source>
</evidence>
<comment type="subcellular location">
    <subcellularLocation>
        <location evidence="1">Nucleus</location>
    </subcellularLocation>
</comment>
<keyword evidence="5" id="KW-0539">Nucleus</keyword>
<dbReference type="OrthoDB" id="5987649at2759"/>